<evidence type="ECO:0000313" key="1">
    <source>
        <dbReference type="EMBL" id="QGA80932.1"/>
    </source>
</evidence>
<protein>
    <submittedName>
        <fullName evidence="1">Uncharacterized protein</fullName>
    </submittedName>
</protein>
<accession>A0A5Q0UH02</accession>
<sequence>MSDVDSVSGDTAKLLKDVTGESRVDSAVRSTVRDAMIYRLGKVEDQIEGFEEKYGMSFEEFEDEWEDNNIDDKHSHEVEKDFWEWEGLVSRKKVIEDALEDLE</sequence>
<evidence type="ECO:0000313" key="2">
    <source>
        <dbReference type="Proteomes" id="UP000377803"/>
    </source>
</evidence>
<dbReference type="RefSeq" id="WP_153550678.1">
    <property type="nucleotide sequence ID" value="NZ_CP040089.1"/>
</dbReference>
<organism evidence="1 2">
    <name type="scientific">Candidatus Nanohalobium constans</name>
    <dbReference type="NCBI Taxonomy" id="2565781"/>
    <lineage>
        <taxon>Archaea</taxon>
        <taxon>Candidatus Nanohalarchaeota</taxon>
        <taxon>Candidatus Nanohalobia</taxon>
        <taxon>Candidatus Nanohalobiales</taxon>
        <taxon>Candidatus Nanohalobiaceae</taxon>
        <taxon>Candidatus Nanohalobium</taxon>
    </lineage>
</organism>
<dbReference type="AlphaFoldDB" id="A0A5Q0UH02"/>
<reference evidence="2" key="1">
    <citation type="submission" date="2019-05" db="EMBL/GenBank/DDBJ databases">
        <title>Candidatus Nanohalobium constans, a novel model system to study the DPANN nano-sized archaea: genomic and physiological characterization of a nanoarchaeon co-cultured with its chitinotrophic host.</title>
        <authorList>
            <person name="La Cono V."/>
            <person name="Arcadi E."/>
            <person name="Crisafi F."/>
            <person name="Denaro R."/>
            <person name="La Spada G."/>
            <person name="Messina E."/>
            <person name="Smedile F."/>
            <person name="Toshchakov S.V."/>
            <person name="Shevchenko M.A."/>
            <person name="Golyshin P.N."/>
            <person name="Golyshina O.V."/>
            <person name="Ferrer M."/>
            <person name="Rohde M."/>
            <person name="Mushegian A."/>
            <person name="Sorokin D.Y."/>
            <person name="Giuliano L."/>
            <person name="Yakimov M.M."/>
        </authorList>
    </citation>
    <scope>NUCLEOTIDE SEQUENCE [LARGE SCALE GENOMIC DNA]</scope>
    <source>
        <strain evidence="2">LC1Nh</strain>
    </source>
</reference>
<dbReference type="GeneID" id="42365456"/>
<dbReference type="Proteomes" id="UP000377803">
    <property type="component" value="Chromosome"/>
</dbReference>
<dbReference type="KEGG" id="ncon:LC1Nh_1060"/>
<keyword evidence="2" id="KW-1185">Reference proteome</keyword>
<dbReference type="EMBL" id="CP040089">
    <property type="protein sequence ID" value="QGA80932.1"/>
    <property type="molecule type" value="Genomic_DNA"/>
</dbReference>
<gene>
    <name evidence="1" type="ORF">LC1Nh_1060</name>
</gene>
<name>A0A5Q0UH02_9ARCH</name>
<proteinExistence type="predicted"/>